<reference evidence="4" key="1">
    <citation type="journal article" date="2023" name="PLoS Negl. Trop. Dis.">
        <title>A genome sequence for Biomphalaria pfeifferi, the major vector snail for the human-infecting parasite Schistosoma mansoni.</title>
        <authorList>
            <person name="Bu L."/>
            <person name="Lu L."/>
            <person name="Laidemitt M.R."/>
            <person name="Zhang S.M."/>
            <person name="Mutuku M."/>
            <person name="Mkoji G."/>
            <person name="Steinauer M."/>
            <person name="Loker E.S."/>
        </authorList>
    </citation>
    <scope>NUCLEOTIDE SEQUENCE</scope>
    <source>
        <strain evidence="4">KasaAsao</strain>
    </source>
</reference>
<name>A0AAD8B681_BIOPF</name>
<dbReference type="GO" id="GO:0005085">
    <property type="term" value="F:guanyl-nucleotide exchange factor activity"/>
    <property type="evidence" value="ECO:0007669"/>
    <property type="project" value="TreeGrafter"/>
</dbReference>
<dbReference type="GO" id="GO:0005737">
    <property type="term" value="C:cytoplasm"/>
    <property type="evidence" value="ECO:0007669"/>
    <property type="project" value="TreeGrafter"/>
</dbReference>
<feature type="domain" description="PDZ" evidence="3">
    <location>
        <begin position="99"/>
        <end position="163"/>
    </location>
</feature>
<dbReference type="GO" id="GO:0001664">
    <property type="term" value="F:G protein-coupled receptor binding"/>
    <property type="evidence" value="ECO:0007669"/>
    <property type="project" value="TreeGrafter"/>
</dbReference>
<feature type="non-terminal residue" evidence="4">
    <location>
        <position position="1"/>
    </location>
</feature>
<feature type="region of interest" description="Disordered" evidence="2">
    <location>
        <begin position="363"/>
        <end position="399"/>
    </location>
</feature>
<dbReference type="Proteomes" id="UP001233172">
    <property type="component" value="Unassembled WGS sequence"/>
</dbReference>
<accession>A0AAD8B681</accession>
<dbReference type="InterPro" id="IPR036034">
    <property type="entry name" value="PDZ_sf"/>
</dbReference>
<dbReference type="CDD" id="cd23069">
    <property type="entry name" value="PDZ_ARHGEF11-12-like"/>
    <property type="match status" value="1"/>
</dbReference>
<evidence type="ECO:0000256" key="1">
    <source>
        <dbReference type="SAM" id="Coils"/>
    </source>
</evidence>
<dbReference type="AlphaFoldDB" id="A0AAD8B681"/>
<dbReference type="EMBL" id="JASAOG010000139">
    <property type="protein sequence ID" value="KAK0048292.1"/>
    <property type="molecule type" value="Genomic_DNA"/>
</dbReference>
<dbReference type="PROSITE" id="PS50106">
    <property type="entry name" value="PDZ"/>
    <property type="match status" value="1"/>
</dbReference>
<protein>
    <submittedName>
        <fullName evidence="4">Rho guanine nucleotide exchange factor 12-like isoform X5</fullName>
    </submittedName>
</protein>
<evidence type="ECO:0000259" key="3">
    <source>
        <dbReference type="PROSITE" id="PS50106"/>
    </source>
</evidence>
<dbReference type="Gene3D" id="2.30.42.10">
    <property type="match status" value="1"/>
</dbReference>
<dbReference type="PANTHER" id="PTHR45872">
    <property type="entry name" value="RHO GUANINE NUCLEOTIDE EXCHANGE FACTOR 2, ISOFORM D"/>
    <property type="match status" value="1"/>
</dbReference>
<evidence type="ECO:0000313" key="4">
    <source>
        <dbReference type="EMBL" id="KAK0048292.1"/>
    </source>
</evidence>
<dbReference type="PANTHER" id="PTHR45872:SF2">
    <property type="entry name" value="RHO GUANINE NUCLEOTIDE EXCHANGE FACTOR 2, ISOFORM D"/>
    <property type="match status" value="1"/>
</dbReference>
<feature type="coiled-coil region" evidence="1">
    <location>
        <begin position="245"/>
        <end position="272"/>
    </location>
</feature>
<organism evidence="4 5">
    <name type="scientific">Biomphalaria pfeifferi</name>
    <name type="common">Bloodfluke planorb</name>
    <name type="synonym">Freshwater snail</name>
    <dbReference type="NCBI Taxonomy" id="112525"/>
    <lineage>
        <taxon>Eukaryota</taxon>
        <taxon>Metazoa</taxon>
        <taxon>Spiralia</taxon>
        <taxon>Lophotrochozoa</taxon>
        <taxon>Mollusca</taxon>
        <taxon>Gastropoda</taxon>
        <taxon>Heterobranchia</taxon>
        <taxon>Euthyneura</taxon>
        <taxon>Panpulmonata</taxon>
        <taxon>Hygrophila</taxon>
        <taxon>Lymnaeoidea</taxon>
        <taxon>Planorbidae</taxon>
        <taxon>Biomphalaria</taxon>
    </lineage>
</organism>
<proteinExistence type="predicted"/>
<feature type="region of interest" description="Disordered" evidence="2">
    <location>
        <begin position="281"/>
        <end position="349"/>
    </location>
</feature>
<reference evidence="4" key="2">
    <citation type="submission" date="2023-04" db="EMBL/GenBank/DDBJ databases">
        <authorList>
            <person name="Bu L."/>
            <person name="Lu L."/>
            <person name="Laidemitt M.R."/>
            <person name="Zhang S.M."/>
            <person name="Mutuku M."/>
            <person name="Mkoji G."/>
            <person name="Steinauer M."/>
            <person name="Loker E.S."/>
        </authorList>
    </citation>
    <scope>NUCLEOTIDE SEQUENCE</scope>
    <source>
        <strain evidence="4">KasaAsao</strain>
        <tissue evidence="4">Whole Snail</tissue>
    </source>
</reference>
<dbReference type="FunFam" id="2.30.42.10:FF:000033">
    <property type="entry name" value="Rho guanine nucleotide exchange factor (GEF) 11"/>
    <property type="match status" value="1"/>
</dbReference>
<comment type="caution">
    <text evidence="4">The sequence shown here is derived from an EMBL/GenBank/DDBJ whole genome shotgun (WGS) entry which is preliminary data.</text>
</comment>
<dbReference type="GO" id="GO:0007186">
    <property type="term" value="P:G protein-coupled receptor signaling pathway"/>
    <property type="evidence" value="ECO:0007669"/>
    <property type="project" value="TreeGrafter"/>
</dbReference>
<gene>
    <name evidence="4" type="ORF">Bpfe_022234</name>
</gene>
<dbReference type="SUPFAM" id="SSF50156">
    <property type="entry name" value="PDZ domain-like"/>
    <property type="match status" value="1"/>
</dbReference>
<dbReference type="InterPro" id="IPR001478">
    <property type="entry name" value="PDZ"/>
</dbReference>
<feature type="compositionally biased region" description="Low complexity" evidence="2">
    <location>
        <begin position="382"/>
        <end position="399"/>
    </location>
</feature>
<evidence type="ECO:0000313" key="5">
    <source>
        <dbReference type="Proteomes" id="UP001233172"/>
    </source>
</evidence>
<keyword evidence="5" id="KW-1185">Reference proteome</keyword>
<feature type="compositionally biased region" description="Polar residues" evidence="2">
    <location>
        <begin position="366"/>
        <end position="376"/>
    </location>
</feature>
<sequence>MPLNRKWRSMDLFGSRESLNKLPFLNHGNKDKDHGNKDHGNKEKDSKEGRLKHEHPAELRPPKGNSKNRLSSLTPGSDSNAGSSRNVEPADPASLVQRCVIIQRDEKGYGFTVSGDNPVFVASVKADGAASKAGVQQGDRIVKVNGTLVTSRNHLDVVKLIKSGSYVALTLLGKPHPSGAINTPSIIASSKRDSVTGQVVTAPQPVDPEKDKELWNQKVVMTRTMYETAKEDYNMLQKQYVVKPTDKLYNQLLEKERTYRALEQQLKQLTGEDKLHSAITSISHPPVPEHGSIDNTWLHRSGSPSNIRHSKQSSVPSLASSSAGESSLAEMRGVQVARSKSDVATRNKKSSSVFYVDNQGFKDSEASSVPTTTSDFGSVYDSPQTSPSVSPTPNGQETVDTMSTDIITIDDEEVHSEDEQLLAAVSPWVGGRPTTPIGTKITGPE</sequence>
<dbReference type="SMART" id="SM00228">
    <property type="entry name" value="PDZ"/>
    <property type="match status" value="1"/>
</dbReference>
<keyword evidence="1" id="KW-0175">Coiled coil</keyword>
<feature type="region of interest" description="Disordered" evidence="2">
    <location>
        <begin position="18"/>
        <end position="90"/>
    </location>
</feature>
<feature type="compositionally biased region" description="Polar residues" evidence="2">
    <location>
        <begin position="65"/>
        <end position="86"/>
    </location>
</feature>
<dbReference type="Pfam" id="PF00595">
    <property type="entry name" value="PDZ"/>
    <property type="match status" value="1"/>
</dbReference>
<feature type="compositionally biased region" description="Low complexity" evidence="2">
    <location>
        <begin position="312"/>
        <end position="327"/>
    </location>
</feature>
<feature type="compositionally biased region" description="Basic and acidic residues" evidence="2">
    <location>
        <begin position="28"/>
        <end position="61"/>
    </location>
</feature>
<evidence type="ECO:0000256" key="2">
    <source>
        <dbReference type="SAM" id="MobiDB-lite"/>
    </source>
</evidence>